<sequence>MIGEKDIVIFDVRSPEEYKGEKILAKRGGHIPSAVNLEWNRVLEKEIPIYKPAEEIDLLLKKAGVTRDKRVVVYCHKAMRASHMYVTLRLMGFENLTVYEGSWIEWGNDPHTPVTNPS</sequence>
<dbReference type="InterPro" id="IPR001763">
    <property type="entry name" value="Rhodanese-like_dom"/>
</dbReference>
<keyword evidence="5" id="KW-0808">Transferase</keyword>
<evidence type="ECO:0000256" key="3">
    <source>
        <dbReference type="ARBA" id="ARBA00047549"/>
    </source>
</evidence>
<keyword evidence="2" id="KW-0677">Repeat</keyword>
<dbReference type="CDD" id="cd01449">
    <property type="entry name" value="TST_Repeat_2"/>
    <property type="match status" value="1"/>
</dbReference>
<dbReference type="AlphaFoldDB" id="W4QB98"/>
<dbReference type="InterPro" id="IPR036873">
    <property type="entry name" value="Rhodanese-like_dom_sf"/>
</dbReference>
<gene>
    <name evidence="5" type="ORF">JCM9140_4957</name>
</gene>
<protein>
    <recommendedName>
        <fullName evidence="1">thiosulfate sulfurtransferase</fullName>
        <ecNumber evidence="1">2.8.1.1</ecNumber>
    </recommendedName>
</protein>
<organism evidence="5 6">
    <name type="scientific">Halalkalibacter wakoensis JCM 9140</name>
    <dbReference type="NCBI Taxonomy" id="1236970"/>
    <lineage>
        <taxon>Bacteria</taxon>
        <taxon>Bacillati</taxon>
        <taxon>Bacillota</taxon>
        <taxon>Bacilli</taxon>
        <taxon>Bacillales</taxon>
        <taxon>Bacillaceae</taxon>
        <taxon>Halalkalibacter</taxon>
    </lineage>
</organism>
<dbReference type="PANTHER" id="PTHR43855">
    <property type="entry name" value="THIOSULFATE SULFURTRANSFERASE"/>
    <property type="match status" value="1"/>
</dbReference>
<evidence type="ECO:0000313" key="6">
    <source>
        <dbReference type="Proteomes" id="UP000018890"/>
    </source>
</evidence>
<feature type="domain" description="Rhodanese" evidence="4">
    <location>
        <begin position="3"/>
        <end position="115"/>
    </location>
</feature>
<dbReference type="EC" id="2.8.1.1" evidence="1"/>
<dbReference type="PROSITE" id="PS50206">
    <property type="entry name" value="RHODANESE_3"/>
    <property type="match status" value="1"/>
</dbReference>
<dbReference type="SMART" id="SM00450">
    <property type="entry name" value="RHOD"/>
    <property type="match status" value="1"/>
</dbReference>
<accession>W4QB98</accession>
<dbReference type="PANTHER" id="PTHR43855:SF1">
    <property type="entry name" value="THIOSULFATE SULFURTRANSFERASE"/>
    <property type="match status" value="1"/>
</dbReference>
<dbReference type="Pfam" id="PF00581">
    <property type="entry name" value="Rhodanese"/>
    <property type="match status" value="1"/>
</dbReference>
<comment type="catalytic activity">
    <reaction evidence="3">
        <text>thiosulfate + hydrogen cyanide = thiocyanate + sulfite + 2 H(+)</text>
        <dbReference type="Rhea" id="RHEA:16881"/>
        <dbReference type="ChEBI" id="CHEBI:15378"/>
        <dbReference type="ChEBI" id="CHEBI:17359"/>
        <dbReference type="ChEBI" id="CHEBI:18022"/>
        <dbReference type="ChEBI" id="CHEBI:18407"/>
        <dbReference type="ChEBI" id="CHEBI:33542"/>
        <dbReference type="EC" id="2.8.1.1"/>
    </reaction>
</comment>
<dbReference type="InterPro" id="IPR051126">
    <property type="entry name" value="Thiosulfate_sulfurtransferase"/>
</dbReference>
<reference evidence="5" key="1">
    <citation type="journal article" date="2014" name="Genome Announc.">
        <title>Draft Genome Sequences of Three Alkaliphilic Bacillus Strains, Bacillus wakoensis JCM 9140T, Bacillus akibai JCM 9157T, and Bacillus hemicellulosilyticus JCM 9152T.</title>
        <authorList>
            <person name="Yuki M."/>
            <person name="Oshima K."/>
            <person name="Suda W."/>
            <person name="Oshida Y."/>
            <person name="Kitamura K."/>
            <person name="Iida T."/>
            <person name="Hattori M."/>
            <person name="Ohkuma M."/>
        </authorList>
    </citation>
    <scope>NUCLEOTIDE SEQUENCE [LARGE SCALE GENOMIC DNA]</scope>
    <source>
        <strain evidence="5">JCM 9140</strain>
    </source>
</reference>
<evidence type="ECO:0000259" key="4">
    <source>
        <dbReference type="PROSITE" id="PS50206"/>
    </source>
</evidence>
<dbReference type="Gene3D" id="3.40.250.10">
    <property type="entry name" value="Rhodanese-like domain"/>
    <property type="match status" value="1"/>
</dbReference>
<dbReference type="Proteomes" id="UP000018890">
    <property type="component" value="Unassembled WGS sequence"/>
</dbReference>
<dbReference type="EMBL" id="BAUT01000181">
    <property type="protein sequence ID" value="GAE28669.1"/>
    <property type="molecule type" value="Genomic_DNA"/>
</dbReference>
<proteinExistence type="predicted"/>
<dbReference type="STRING" id="1236970.JCM9140_4957"/>
<dbReference type="SUPFAM" id="SSF52821">
    <property type="entry name" value="Rhodanese/Cell cycle control phosphatase"/>
    <property type="match status" value="1"/>
</dbReference>
<name>W4QB98_9BACI</name>
<keyword evidence="6" id="KW-1185">Reference proteome</keyword>
<dbReference type="GO" id="GO:0004792">
    <property type="term" value="F:thiosulfate-cyanide sulfurtransferase activity"/>
    <property type="evidence" value="ECO:0007669"/>
    <property type="project" value="UniProtKB-EC"/>
</dbReference>
<evidence type="ECO:0000256" key="1">
    <source>
        <dbReference type="ARBA" id="ARBA00012245"/>
    </source>
</evidence>
<comment type="caution">
    <text evidence="5">The sequence shown here is derived from an EMBL/GenBank/DDBJ whole genome shotgun (WGS) entry which is preliminary data.</text>
</comment>
<evidence type="ECO:0000256" key="2">
    <source>
        <dbReference type="ARBA" id="ARBA00022737"/>
    </source>
</evidence>
<evidence type="ECO:0000313" key="5">
    <source>
        <dbReference type="EMBL" id="GAE28669.1"/>
    </source>
</evidence>